<feature type="chain" id="PRO_5016108391" description="LTD domain-containing protein" evidence="2">
    <location>
        <begin position="24"/>
        <end position="1510"/>
    </location>
</feature>
<gene>
    <name evidence="4" type="ORF">DF185_21365</name>
</gene>
<protein>
    <recommendedName>
        <fullName evidence="3">LTD domain-containing protein</fullName>
    </recommendedName>
</protein>
<evidence type="ECO:0000313" key="5">
    <source>
        <dbReference type="Proteomes" id="UP000248079"/>
    </source>
</evidence>
<feature type="non-terminal residue" evidence="4">
    <location>
        <position position="1510"/>
    </location>
</feature>
<dbReference type="Proteomes" id="UP000248079">
    <property type="component" value="Unassembled WGS sequence"/>
</dbReference>
<comment type="caution">
    <text evidence="4">The sequence shown here is derived from an EMBL/GenBank/DDBJ whole genome shotgun (WGS) entry which is preliminary data.</text>
</comment>
<sequence>MKKTLSQKLFILLVLLINTNLYAEDIWTKNFSDEVDLNKGYWGSNVDMEGVVDWSLDVTNCSLTDNSDYVKVVETSGGRLEAVDCDGEAVWMSKSIDISSFTNCTVSVLSAETGTSTNENKYIKLYYKIDGGPEQAFAVNGENTGNWGSKQASSSGISGNELVIVIRLNNPLSSNKVYCDNIVVSGDLIVVENDKNTILKESDNQVGELTINTDVDTESEALPCFRFIIDETDSASDGVPTKISRMTFYNSNPENGLDWESQLGGVSIYLQGNLVNYQSITINSDSLFFDFAEDQLSIPDGSKREFELRAYLNSANELNDGLKLQFTIGKGASGFLSFASGSGFADSNDPIVSEVHSINVEAAKLALIGIPENVVRNNLFQFSVNAEDQFGNLDVDQEEQISLSLQIGKGELIAANGLSKKLVKGSLEFDALKYQMVDTIQLKVEGESLSEQISPKIVIENTYESQAVSTSWIPGQTILSALNTHKASAFKLFEFAIRDSGDDDVSTVLKKISITSSESNQVDFKKTLAGLYLMRDNHELDVDFEVSKDKIDILFQQSELAAIVDSESEATYSLFAYFKEGACLDKEIIQLRIEKSSENWEISEEDSGLKPQFDTEVLGPILECEVKAVQMQFATIPKSVRPNESFTIEVEMLDELGNLDIDSDKQVEISLAAGTGELTSVSGLRKTMESGKLIWADLVYDKAEHFTIQAETEGFETILSEDISSVDQNSVLLEGEKILNHQLTSLSVSEETASAVLNFTIVDSALFDDLPTIINTAIFYKKELANSFDWEKHIAGALIKSEGEILAHSDDIDNERIKFNSSKGLFEVTNGTIQKFELVIYFKETCLPDKMEFQVFIPKSGSGWKNGINSSELKANMLKDINSEIFNINVEADRLIIASSPLFVRGNSEQFNLKVLACDQYQNIDTDYTGEISLELIEADGELIHDNELYLNKGSVDLNSISYSGKEDFKLIVNSSLGSDNCSILFGQSLSDLNYDFEEHSLSEFIHSSDWSISSYQPIHGNKSLKHNLSNQVGGSYISCKLEDWGSENGITRWSFVLRNGDWDPSSGNNFVFHLCMDDENPAKAKEKYSVGVNLKGSTDMLSLWKTNGGETSEILAQTKFDWNENEVIAILAEYNANGKWNLAYNRMGEYNSWYESEEFSSEIISESEEFYCGLEFNFGSATRAGELWFDDLRVQSVSSAPFIKSYQIIGQDSILIAFSEALNVDQELTHDNFNISCNDEELRNFKTSFSDSNIEILIIMNSELKAGNYQVEVLNITDEDGSTLASDSITFEYLAPANVFDVVINEIMADESPAQGLPEYEYIELYNTKSYPISVEGWKLQIGSKELLFSSDTIQANSYLILCSNSAAESFSGYCNALGIANFTGLTNSGNNLKLLSAKGESIDEITYSDIWYQSEEKSNGGWSIERIDPSNTCSSRSNWSASVNENGGTPGKINSIHAANIDEEAPKVISFRLKSENHLSLEFSEMINELTLLNPENYKLQANVLKEI</sequence>
<organism evidence="4 5">
    <name type="scientific">Marinifilum breve</name>
    <dbReference type="NCBI Taxonomy" id="2184082"/>
    <lineage>
        <taxon>Bacteria</taxon>
        <taxon>Pseudomonadati</taxon>
        <taxon>Bacteroidota</taxon>
        <taxon>Bacteroidia</taxon>
        <taxon>Marinilabiliales</taxon>
        <taxon>Marinifilaceae</taxon>
    </lineage>
</organism>
<dbReference type="OrthoDB" id="9758406at2"/>
<dbReference type="InterPro" id="IPR014755">
    <property type="entry name" value="Cu-Rt/internalin_Ig-like"/>
</dbReference>
<evidence type="ECO:0000313" key="4">
    <source>
        <dbReference type="EMBL" id="PXX95652.1"/>
    </source>
</evidence>
<keyword evidence="5" id="KW-1185">Reference proteome</keyword>
<dbReference type="Pfam" id="PF00932">
    <property type="entry name" value="LTD"/>
    <property type="match status" value="1"/>
</dbReference>
<reference evidence="4 5" key="1">
    <citation type="submission" date="2018-05" db="EMBL/GenBank/DDBJ databases">
        <title>Marinifilum breve JC075T sp. nov., a marine bacterium isolated from Yongle Blue Hole in the South China Sea.</title>
        <authorList>
            <person name="Fu T."/>
        </authorList>
    </citation>
    <scope>NUCLEOTIDE SEQUENCE [LARGE SCALE GENOMIC DNA]</scope>
    <source>
        <strain evidence="4 5">JC075</strain>
    </source>
</reference>
<dbReference type="PROSITE" id="PS51841">
    <property type="entry name" value="LTD"/>
    <property type="match status" value="1"/>
</dbReference>
<dbReference type="Gene3D" id="2.60.40.1220">
    <property type="match status" value="1"/>
</dbReference>
<dbReference type="EMBL" id="QFLI01000014">
    <property type="protein sequence ID" value="PXX95652.1"/>
    <property type="molecule type" value="Genomic_DNA"/>
</dbReference>
<proteinExistence type="predicted"/>
<dbReference type="InterPro" id="IPR001322">
    <property type="entry name" value="Lamin_tail_dom"/>
</dbReference>
<name>A0A2V4A547_9BACT</name>
<accession>A0A2V4A547</accession>
<dbReference type="SUPFAM" id="SSF74853">
    <property type="entry name" value="Lamin A/C globular tail domain"/>
    <property type="match status" value="1"/>
</dbReference>
<keyword evidence="1 2" id="KW-0732">Signal</keyword>
<feature type="signal peptide" evidence="2">
    <location>
        <begin position="1"/>
        <end position="23"/>
    </location>
</feature>
<feature type="domain" description="LTD" evidence="3">
    <location>
        <begin position="1290"/>
        <end position="1411"/>
    </location>
</feature>
<dbReference type="InterPro" id="IPR036415">
    <property type="entry name" value="Lamin_tail_dom_sf"/>
</dbReference>
<evidence type="ECO:0000256" key="1">
    <source>
        <dbReference type="ARBA" id="ARBA00022729"/>
    </source>
</evidence>
<evidence type="ECO:0000259" key="3">
    <source>
        <dbReference type="PROSITE" id="PS51841"/>
    </source>
</evidence>
<dbReference type="RefSeq" id="WP_133250121.1">
    <property type="nucleotide sequence ID" value="NZ_QFLI01000014.1"/>
</dbReference>
<evidence type="ECO:0000256" key="2">
    <source>
        <dbReference type="SAM" id="SignalP"/>
    </source>
</evidence>